<dbReference type="OrthoDB" id="414326at2759"/>
<dbReference type="InterPro" id="IPR012340">
    <property type="entry name" value="NA-bd_OB-fold"/>
</dbReference>
<feature type="region of interest" description="Disordered" evidence="1">
    <location>
        <begin position="81"/>
        <end position="125"/>
    </location>
</feature>
<comment type="caution">
    <text evidence="3">The sequence shown here is derived from an EMBL/GenBank/DDBJ whole genome shotgun (WGS) entry which is preliminary data.</text>
</comment>
<evidence type="ECO:0000313" key="3">
    <source>
        <dbReference type="EMBL" id="OLQ09077.1"/>
    </source>
</evidence>
<keyword evidence="2" id="KW-0472">Membrane</keyword>
<keyword evidence="2" id="KW-0812">Transmembrane</keyword>
<keyword evidence="4" id="KW-1185">Reference proteome</keyword>
<evidence type="ECO:0000256" key="2">
    <source>
        <dbReference type="SAM" id="Phobius"/>
    </source>
</evidence>
<sequence length="1734" mass="189925">MEMSLTEQKYHQYKAKHPWLRLEVHEGESYLGCVDCARLDPRPQHKFATSRYKVGKYFYDRTLVQHETECTSHVAAVAARGGKPLGDSEGNDSPSPAPGTPTASSRPKASSSSPGNSSAAAESPAKAGVKERVWNQFRNAFIGVHMAMLSLMSSSVFAVMMRFGKLAEAVLPTGADSSTSFEEMREMISKHTRDALTRAVQSAGYYALSLDEKEGCLILLVSFVGKDSKNETHVLAYGELCGHDAADLAAFVIAALERHGLPKKGLVSMTADGASVAGCRRALSQTSDGNSPSGPTGQYWESTAELIDSSSVAVMRLLVGIRISANWFVDCGDSSATKILVRYETKVRDYAKICAEKVVARFGTETLLKPSVIFDTAYKLEQQSFTASGAVNWHNVVANSARRGDAYLATPIMAAYVLVQTQSAECERQFAKVTRMKDLLGEQTSAQVVEQYLLVQGTSALLLMQDVFFEGCLREFFETEQRQGTITSGMRRHGSQLIRRQRAVRKDKGEKRPVYTKRKRFAQLKNQPTARKLVRNEEACVRQVDKNDPVSHADIRKLLSPKKKKIASENQKSEVTCKQRFNLQGSAQVQHPMEQSIVIGSEDVMRGLRTELEDKDRQLELKDISADAQLMEEASGKKPANKKGSGGRWGQMMEFMQQMMENGGAFAREEVSPDVVRGTVVDWKGSYGWIQPDVPVNHEAAQHRGGKVWVHRGDLPEGLTELSEGTLVKFKVYVDVSGLGAQELALVSSADKLVVWSAAAVYAAGTRTLRRLRHVLPDAAEWPKAELEKVERAELKLLCAFAERCREQGLDSPILNQLVLAVLCAHAQGDPHGPAVQGLLSAASPSGSSARSPPVELAFRIQEATAASEGEVPPVQLLPNLTAALVSLLPVLGSREQLQELGYSGLSYLGKSARPNSMFVSGHPAFLWRRGSILPVRWDLGIAQPTPGMTYQNEEIEGRFGSLKTMAPWSRGQPEAPYASYAGQSLLSSRQMDVCPAEACEEVAGFPSIALFHPARREGRELLGSEEVNEMMREPCTGAAFTHNLAMARRHIGGSTVVCKAAAVCLTLAGQLGYAVNPLILDKKNVKTQVHSGIKRDTPISRLSVADSLTEEITNLGLVMLSRLTTLAYTRRHALGGMAVPKGQTYAGSVDRTAPPPIWQGPLQHSEGMFSTFVHGAESRVPRSEKQCKIVHYDFDAVCRWGGLLGIFTRASICRISWSMTTCLGLTLTLAMTTGGLVAWANDERKMDTAAMEALQQRILLIVTFILGFFVQLNISRWWNHREFLRTLHGTEELATVARLGLLSQALLFDECRGTFESPQANDPTTSGAFAGLVRLGLLREQEIPYLAGRAQKAQVIWLWIASYVRAASKTGCWNENTKAMKIQKRCCIGRFAVSAIRTQLGTQLPYTYVQLISLMVQCSHAIMGLGCGYTGAAAFVLGHYALLVAQIAQTVIVPATFQSLLDVCVYVSDPYGSDVIDFSFLSYHIALAKACESFLSPIPPHLSKAAVATGWVASSETARDLGELEGANALEESQVTQDLCSIWKALRRSSAGLGLRDRWYLRRQLEEAKDRLPKNMRGAVEDASVAFELGSSRGKAGKLFDSVAWSALFIFLLAVFSDDGIGLLRFHVVPESFQQVVKERLQERALRVEAYIEPPPGNWDVPEYLQAYIEPPPGNWDVPEYLQGPSQKGLWAVGIKGFEVSHPIGSKALKGGPALSWEPKLSLDRLGPTGTDL</sequence>
<feature type="transmembrane region" description="Helical" evidence="2">
    <location>
        <begin position="1259"/>
        <end position="1279"/>
    </location>
</feature>
<protein>
    <submittedName>
        <fullName evidence="3">Uncharacterized protein</fullName>
    </submittedName>
</protein>
<dbReference type="Proteomes" id="UP000186817">
    <property type="component" value="Unassembled WGS sequence"/>
</dbReference>
<evidence type="ECO:0000256" key="1">
    <source>
        <dbReference type="SAM" id="MobiDB-lite"/>
    </source>
</evidence>
<dbReference type="Gene3D" id="2.40.50.140">
    <property type="entry name" value="Nucleic acid-binding proteins"/>
    <property type="match status" value="1"/>
</dbReference>
<feature type="transmembrane region" description="Helical" evidence="2">
    <location>
        <begin position="140"/>
        <end position="161"/>
    </location>
</feature>
<reference evidence="3 4" key="1">
    <citation type="submission" date="2016-02" db="EMBL/GenBank/DDBJ databases">
        <title>Genome analysis of coral dinoflagellate symbionts highlights evolutionary adaptations to a symbiotic lifestyle.</title>
        <authorList>
            <person name="Aranda M."/>
            <person name="Li Y."/>
            <person name="Liew Y.J."/>
            <person name="Baumgarten S."/>
            <person name="Simakov O."/>
            <person name="Wilson M."/>
            <person name="Piel J."/>
            <person name="Ashoor H."/>
            <person name="Bougouffa S."/>
            <person name="Bajic V.B."/>
            <person name="Ryu T."/>
            <person name="Ravasi T."/>
            <person name="Bayer T."/>
            <person name="Micklem G."/>
            <person name="Kim H."/>
            <person name="Bhak J."/>
            <person name="Lajeunesse T.C."/>
            <person name="Voolstra C.R."/>
        </authorList>
    </citation>
    <scope>NUCLEOTIDE SEQUENCE [LARGE SCALE GENOMIC DNA]</scope>
    <source>
        <strain evidence="3 4">CCMP2467</strain>
    </source>
</reference>
<feature type="compositionally biased region" description="Low complexity" evidence="1">
    <location>
        <begin position="100"/>
        <end position="125"/>
    </location>
</feature>
<gene>
    <name evidence="3" type="ORF">AK812_SmicGene7360</name>
</gene>
<proteinExistence type="predicted"/>
<dbReference type="EMBL" id="LSRX01000104">
    <property type="protein sequence ID" value="OLQ09077.1"/>
    <property type="molecule type" value="Genomic_DNA"/>
</dbReference>
<feature type="transmembrane region" description="Helical" evidence="2">
    <location>
        <begin position="1218"/>
        <end position="1239"/>
    </location>
</feature>
<dbReference type="GO" id="GO:0005254">
    <property type="term" value="F:chloride channel activity"/>
    <property type="evidence" value="ECO:0007669"/>
    <property type="project" value="InterPro"/>
</dbReference>
<accession>A0A1Q9ENW1</accession>
<evidence type="ECO:0000313" key="4">
    <source>
        <dbReference type="Proteomes" id="UP000186817"/>
    </source>
</evidence>
<organism evidence="3 4">
    <name type="scientific">Symbiodinium microadriaticum</name>
    <name type="common">Dinoflagellate</name>
    <name type="synonym">Zooxanthella microadriatica</name>
    <dbReference type="NCBI Taxonomy" id="2951"/>
    <lineage>
        <taxon>Eukaryota</taxon>
        <taxon>Sar</taxon>
        <taxon>Alveolata</taxon>
        <taxon>Dinophyceae</taxon>
        <taxon>Suessiales</taxon>
        <taxon>Symbiodiniaceae</taxon>
        <taxon>Symbiodinium</taxon>
    </lineage>
</organism>
<name>A0A1Q9ENW1_SYMMI</name>
<keyword evidence="2" id="KW-1133">Transmembrane helix</keyword>